<proteinExistence type="predicted"/>
<sequence length="39" mass="4557">MNIDKTETDMLTIYVDFSRSSLDDDTRDNIVLGGEIWYN</sequence>
<evidence type="ECO:0000313" key="2">
    <source>
        <dbReference type="Proteomes" id="UP000255283"/>
    </source>
</evidence>
<comment type="caution">
    <text evidence="1">The sequence shown here is derived from an EMBL/GenBank/DDBJ whole genome shotgun (WGS) entry which is preliminary data.</text>
</comment>
<protein>
    <submittedName>
        <fullName evidence="1">Uncharacterized protein</fullName>
    </submittedName>
</protein>
<dbReference type="Proteomes" id="UP000255283">
    <property type="component" value="Unassembled WGS sequence"/>
</dbReference>
<dbReference type="AlphaFoldDB" id="A0AAQ1ZM17"/>
<reference evidence="1 2" key="1">
    <citation type="submission" date="2018-06" db="EMBL/GenBank/DDBJ databases">
        <authorList>
            <consortium name="Pathogen Informatics"/>
            <person name="Doyle S."/>
        </authorList>
    </citation>
    <scope>NUCLEOTIDE SEQUENCE [LARGE SCALE GENOMIC DNA]</scope>
    <source>
        <strain evidence="1 2">NCTC13063</strain>
    </source>
</reference>
<accession>A0AAQ1ZM17</accession>
<name>A0AAQ1ZM17_9BACT</name>
<dbReference type="EMBL" id="UGTJ01000002">
    <property type="protein sequence ID" value="SUB96766.1"/>
    <property type="molecule type" value="Genomic_DNA"/>
</dbReference>
<evidence type="ECO:0000313" key="1">
    <source>
        <dbReference type="EMBL" id="SUB96766.1"/>
    </source>
</evidence>
<organism evidence="1 2">
    <name type="scientific">Segatella buccae</name>
    <dbReference type="NCBI Taxonomy" id="28126"/>
    <lineage>
        <taxon>Bacteria</taxon>
        <taxon>Pseudomonadati</taxon>
        <taxon>Bacteroidota</taxon>
        <taxon>Bacteroidia</taxon>
        <taxon>Bacteroidales</taxon>
        <taxon>Prevotellaceae</taxon>
        <taxon>Segatella</taxon>
    </lineage>
</organism>
<gene>
    <name evidence="1" type="ORF">NCTC13063_02537</name>
</gene>